<evidence type="ECO:0000313" key="1">
    <source>
        <dbReference type="EMBL" id="ASZ73372.1"/>
    </source>
</evidence>
<keyword evidence="2" id="KW-1185">Reference proteome</keyword>
<evidence type="ECO:0000313" key="2">
    <source>
        <dbReference type="Proteomes" id="UP000224487"/>
    </source>
</evidence>
<protein>
    <submittedName>
        <fullName evidence="1">Uncharacterized protein</fullName>
    </submittedName>
</protein>
<reference evidence="2" key="1">
    <citation type="submission" date="2017-08" db="EMBL/GenBank/DDBJ databases">
        <authorList>
            <person name="de Groot N.N."/>
        </authorList>
    </citation>
    <scope>NUCLEOTIDE SEQUENCE [LARGE SCALE GENOMIC DNA]</scope>
</reference>
<accession>A0A249XNR4</accession>
<name>A0A249XNR4_9CAUD</name>
<dbReference type="Proteomes" id="UP000224487">
    <property type="component" value="Genome"/>
</dbReference>
<organism evidence="1 2">
    <name type="scientific">Brevibacterium phage LuckyBarnes</name>
    <dbReference type="NCBI Taxonomy" id="2027888"/>
    <lineage>
        <taxon>Viruses</taxon>
        <taxon>Duplodnaviria</taxon>
        <taxon>Heunggongvirae</taxon>
        <taxon>Uroviricota</taxon>
        <taxon>Caudoviricetes</taxon>
        <taxon>Luckybarnesvirus</taxon>
        <taxon>Luckybarnesvirus luckybarnes</taxon>
    </lineage>
</organism>
<proteinExistence type="predicted"/>
<gene>
    <name evidence="1" type="ORF">SEA_LUCKYBARNES_55</name>
</gene>
<dbReference type="EMBL" id="MF668275">
    <property type="protein sequence ID" value="ASZ73372.1"/>
    <property type="molecule type" value="Genomic_DNA"/>
</dbReference>
<sequence>MEIKMFSRVQVVSNYPLISLKGESGTVIDIDGDTHTVRLDDGREHYFRKSEITLPAELIEAHATAQQDFNEFMQESPSFADLLDELTTIAGFRHEVKYPQLLEGLLQQEITRRAKAGQLD</sequence>